<dbReference type="Proteomes" id="UP000002318">
    <property type="component" value="Chromosome"/>
</dbReference>
<dbReference type="PANTHER" id="PTHR43792">
    <property type="entry name" value="GNAT FAMILY, PUTATIVE (AFU_ORTHOLOGUE AFUA_3G00765)-RELATED-RELATED"/>
    <property type="match status" value="1"/>
</dbReference>
<gene>
    <name evidence="2" type="ordered locus">Spirs_4158</name>
</gene>
<name>E1R9R7_SEDSS</name>
<organism evidence="2 3">
    <name type="scientific">Sediminispirochaeta smaragdinae (strain DSM 11293 / JCM 15392 / SEBR 4228)</name>
    <name type="common">Spirochaeta smaragdinae</name>
    <dbReference type="NCBI Taxonomy" id="573413"/>
    <lineage>
        <taxon>Bacteria</taxon>
        <taxon>Pseudomonadati</taxon>
        <taxon>Spirochaetota</taxon>
        <taxon>Spirochaetia</taxon>
        <taxon>Spirochaetales</taxon>
        <taxon>Spirochaetaceae</taxon>
        <taxon>Sediminispirochaeta</taxon>
    </lineage>
</organism>
<dbReference type="InterPro" id="IPR051531">
    <property type="entry name" value="N-acetyltransferase"/>
</dbReference>
<dbReference type="PROSITE" id="PS51186">
    <property type="entry name" value="GNAT"/>
    <property type="match status" value="1"/>
</dbReference>
<dbReference type="Gene3D" id="3.40.630.30">
    <property type="match status" value="1"/>
</dbReference>
<dbReference type="KEGG" id="ssm:Spirs_4158"/>
<proteinExistence type="predicted"/>
<protein>
    <submittedName>
        <fullName evidence="2">GCN5-related N-acetyltransferase</fullName>
    </submittedName>
</protein>
<dbReference type="InterPro" id="IPR016181">
    <property type="entry name" value="Acyl_CoA_acyltransferase"/>
</dbReference>
<dbReference type="HOGENOM" id="CLU_013985_3_1_12"/>
<reference evidence="2 3" key="1">
    <citation type="journal article" date="2010" name="Stand. Genomic Sci.">
        <title>Complete genome sequence of Spirochaeta smaragdinae type strain (SEBR 4228).</title>
        <authorList>
            <person name="Mavromatis K."/>
            <person name="Yasawong M."/>
            <person name="Chertkov O."/>
            <person name="Lapidus A."/>
            <person name="Lucas S."/>
            <person name="Nolan M."/>
            <person name="Del Rio T.G."/>
            <person name="Tice H."/>
            <person name="Cheng J.F."/>
            <person name="Pitluck S."/>
            <person name="Liolios K."/>
            <person name="Ivanova N."/>
            <person name="Tapia R."/>
            <person name="Han C."/>
            <person name="Bruce D."/>
            <person name="Goodwin L."/>
            <person name="Pati A."/>
            <person name="Chen A."/>
            <person name="Palaniappan K."/>
            <person name="Land M."/>
            <person name="Hauser L."/>
            <person name="Chang Y.J."/>
            <person name="Jeffries C.D."/>
            <person name="Detter J.C."/>
            <person name="Rohde M."/>
            <person name="Brambilla E."/>
            <person name="Spring S."/>
            <person name="Goker M."/>
            <person name="Sikorski J."/>
            <person name="Woyke T."/>
            <person name="Bristow J."/>
            <person name="Eisen J.A."/>
            <person name="Markowitz V."/>
            <person name="Hugenholtz P."/>
            <person name="Klenk H.P."/>
            <person name="Kyrpides N.C."/>
        </authorList>
    </citation>
    <scope>NUCLEOTIDE SEQUENCE [LARGE SCALE GENOMIC DNA]</scope>
    <source>
        <strain evidence="3">DSM 11293 / JCM 15392 / SEBR 4228</strain>
    </source>
</reference>
<evidence type="ECO:0000313" key="2">
    <source>
        <dbReference type="EMBL" id="ADK83236.1"/>
    </source>
</evidence>
<dbReference type="RefSeq" id="WP_013256692.1">
    <property type="nucleotide sequence ID" value="NC_014364.1"/>
</dbReference>
<dbReference type="EMBL" id="CP002116">
    <property type="protein sequence ID" value="ADK83236.1"/>
    <property type="molecule type" value="Genomic_DNA"/>
</dbReference>
<evidence type="ECO:0000259" key="1">
    <source>
        <dbReference type="PROSITE" id="PS51186"/>
    </source>
</evidence>
<sequence>MEQTIPKKKNYVINIESNRLLLRNILPKDKNFIIDLWTNSDVTEYMGGPRDRNKMNIDVQENIDNPFQDEYDLWILVDKATGTSIGHCGLLKKDVEGIDETEVIYVIDIKFWGKGYATEIAHMLIDYAFKVKKLNSVIALIKPQNTASEKVASNIGMRLEKEIIRQGNIPMLLYRKENDKT</sequence>
<dbReference type="AlphaFoldDB" id="E1R9R7"/>
<evidence type="ECO:0000313" key="3">
    <source>
        <dbReference type="Proteomes" id="UP000002318"/>
    </source>
</evidence>
<keyword evidence="3" id="KW-1185">Reference proteome</keyword>
<dbReference type="OrthoDB" id="9798081at2"/>
<feature type="domain" description="N-acetyltransferase" evidence="1">
    <location>
        <begin position="20"/>
        <end position="179"/>
    </location>
</feature>
<dbReference type="InterPro" id="IPR000182">
    <property type="entry name" value="GNAT_dom"/>
</dbReference>
<dbReference type="PANTHER" id="PTHR43792:SF1">
    <property type="entry name" value="N-ACETYLTRANSFERASE DOMAIN-CONTAINING PROTEIN"/>
    <property type="match status" value="1"/>
</dbReference>
<accession>E1R9R7</accession>
<dbReference type="Pfam" id="PF13302">
    <property type="entry name" value="Acetyltransf_3"/>
    <property type="match status" value="1"/>
</dbReference>
<dbReference type="STRING" id="573413.Spirs_4158"/>
<dbReference type="eggNOG" id="COG1670">
    <property type="taxonomic scope" value="Bacteria"/>
</dbReference>
<dbReference type="SUPFAM" id="SSF55729">
    <property type="entry name" value="Acyl-CoA N-acyltransferases (Nat)"/>
    <property type="match status" value="1"/>
</dbReference>
<dbReference type="GO" id="GO:0016747">
    <property type="term" value="F:acyltransferase activity, transferring groups other than amino-acyl groups"/>
    <property type="evidence" value="ECO:0007669"/>
    <property type="project" value="InterPro"/>
</dbReference>